<dbReference type="SMART" id="SM00342">
    <property type="entry name" value="HTH_ARAC"/>
    <property type="match status" value="1"/>
</dbReference>
<comment type="caution">
    <text evidence="5">The sequence shown here is derived from an EMBL/GenBank/DDBJ whole genome shotgun (WGS) entry which is preliminary data.</text>
</comment>
<protein>
    <submittedName>
        <fullName evidence="5">Helix-turn-helix domain-containing protein</fullName>
    </submittedName>
</protein>
<keyword evidence="6" id="KW-1185">Reference proteome</keyword>
<name>A0A6I4SYS9_9SPHN</name>
<dbReference type="PROSITE" id="PS01124">
    <property type="entry name" value="HTH_ARAC_FAMILY_2"/>
    <property type="match status" value="1"/>
</dbReference>
<accession>A0A6I4SYS9</accession>
<keyword evidence="1" id="KW-0805">Transcription regulation</keyword>
<dbReference type="Pfam" id="PF12833">
    <property type="entry name" value="HTH_18"/>
    <property type="match status" value="1"/>
</dbReference>
<sequence length="334" mass="35754">MATAALSATSPTWGRIEIGNIEDLHDAVLGAGLDVVQLSRAPITGSLAFAQLDGITYSSGSIDGHVGLSGPLSETMITIGVLLSAAPGTRHWLNEVGSFAVGVFGAGDTHEAFYRPGTLYGTATLSGEHLEAIAGEMGLVLDTRQLGGTGISGNRMASRRAETLRGGFAAIHHQGALGGGRGKALANKLLESLIVHLAREPRLPIGISTARRHGQIVRRARDFIDGNLEEPLTVSAMARAAFTSHRTLQRAFVDVLDESPQSYVRKLRLNRIRHDLATEAEARCTITLISNRWGMSELGRMSGWYKELFGELPSQTLARSRSITRDPEGLTHFA</sequence>
<keyword evidence="2" id="KW-0238">DNA-binding</keyword>
<dbReference type="GO" id="GO:0043565">
    <property type="term" value="F:sequence-specific DNA binding"/>
    <property type="evidence" value="ECO:0007669"/>
    <property type="project" value="InterPro"/>
</dbReference>
<dbReference type="Proteomes" id="UP000433652">
    <property type="component" value="Unassembled WGS sequence"/>
</dbReference>
<gene>
    <name evidence="5" type="ORF">GRI89_10335</name>
</gene>
<dbReference type="AlphaFoldDB" id="A0A6I4SYS9"/>
<dbReference type="OrthoDB" id="9802263at2"/>
<dbReference type="EMBL" id="WTYM01000041">
    <property type="protein sequence ID" value="MXO59936.1"/>
    <property type="molecule type" value="Genomic_DNA"/>
</dbReference>
<evidence type="ECO:0000256" key="2">
    <source>
        <dbReference type="ARBA" id="ARBA00023125"/>
    </source>
</evidence>
<keyword evidence="3" id="KW-0804">Transcription</keyword>
<dbReference type="InterPro" id="IPR009057">
    <property type="entry name" value="Homeodomain-like_sf"/>
</dbReference>
<dbReference type="PANTHER" id="PTHR46796">
    <property type="entry name" value="HTH-TYPE TRANSCRIPTIONAL ACTIVATOR RHAS-RELATED"/>
    <property type="match status" value="1"/>
</dbReference>
<dbReference type="InterPro" id="IPR050204">
    <property type="entry name" value="AraC_XylS_family_regulators"/>
</dbReference>
<reference evidence="5 6" key="1">
    <citation type="submission" date="2019-12" db="EMBL/GenBank/DDBJ databases">
        <title>Genomic-based taxomic classification of the family Erythrobacteraceae.</title>
        <authorList>
            <person name="Xu L."/>
        </authorList>
    </citation>
    <scope>NUCLEOTIDE SEQUENCE [LARGE SCALE GENOMIC DNA]</scope>
    <source>
        <strain evidence="5 6">MCCC 1K01500</strain>
    </source>
</reference>
<dbReference type="SUPFAM" id="SSF46689">
    <property type="entry name" value="Homeodomain-like"/>
    <property type="match status" value="1"/>
</dbReference>
<dbReference type="PANTHER" id="PTHR46796:SF12">
    <property type="entry name" value="HTH-TYPE DNA-BINDING TRANSCRIPTIONAL ACTIVATOR EUTR"/>
    <property type="match status" value="1"/>
</dbReference>
<evidence type="ECO:0000256" key="3">
    <source>
        <dbReference type="ARBA" id="ARBA00023163"/>
    </source>
</evidence>
<dbReference type="Gene3D" id="1.10.10.60">
    <property type="entry name" value="Homeodomain-like"/>
    <property type="match status" value="1"/>
</dbReference>
<feature type="domain" description="HTH araC/xylS-type" evidence="4">
    <location>
        <begin position="218"/>
        <end position="319"/>
    </location>
</feature>
<organism evidence="5 6">
    <name type="scientific">Croceibacterium salegens</name>
    <dbReference type="NCBI Taxonomy" id="1737568"/>
    <lineage>
        <taxon>Bacteria</taxon>
        <taxon>Pseudomonadati</taxon>
        <taxon>Pseudomonadota</taxon>
        <taxon>Alphaproteobacteria</taxon>
        <taxon>Sphingomonadales</taxon>
        <taxon>Erythrobacteraceae</taxon>
        <taxon>Croceibacterium</taxon>
    </lineage>
</organism>
<evidence type="ECO:0000313" key="5">
    <source>
        <dbReference type="EMBL" id="MXO59936.1"/>
    </source>
</evidence>
<evidence type="ECO:0000259" key="4">
    <source>
        <dbReference type="PROSITE" id="PS01124"/>
    </source>
</evidence>
<dbReference type="GO" id="GO:0003700">
    <property type="term" value="F:DNA-binding transcription factor activity"/>
    <property type="evidence" value="ECO:0007669"/>
    <property type="project" value="InterPro"/>
</dbReference>
<dbReference type="InterPro" id="IPR018060">
    <property type="entry name" value="HTH_AraC"/>
</dbReference>
<evidence type="ECO:0000256" key="1">
    <source>
        <dbReference type="ARBA" id="ARBA00023015"/>
    </source>
</evidence>
<proteinExistence type="predicted"/>
<evidence type="ECO:0000313" key="6">
    <source>
        <dbReference type="Proteomes" id="UP000433652"/>
    </source>
</evidence>